<dbReference type="EMBL" id="CP022098">
    <property type="protein sequence ID" value="ATB39115.1"/>
    <property type="molecule type" value="Genomic_DNA"/>
</dbReference>
<dbReference type="Proteomes" id="UP000217257">
    <property type="component" value="Chromosome"/>
</dbReference>
<name>A0A250J5A8_9BACT</name>
<organism evidence="1 2">
    <name type="scientific">Cystobacter fuscus</name>
    <dbReference type="NCBI Taxonomy" id="43"/>
    <lineage>
        <taxon>Bacteria</taxon>
        <taxon>Pseudomonadati</taxon>
        <taxon>Myxococcota</taxon>
        <taxon>Myxococcia</taxon>
        <taxon>Myxococcales</taxon>
        <taxon>Cystobacterineae</taxon>
        <taxon>Archangiaceae</taxon>
        <taxon>Cystobacter</taxon>
    </lineage>
</organism>
<dbReference type="KEGG" id="cfus:CYFUS_004554"/>
<evidence type="ECO:0008006" key="3">
    <source>
        <dbReference type="Google" id="ProtNLM"/>
    </source>
</evidence>
<dbReference type="AlphaFoldDB" id="A0A250J5A8"/>
<proteinExistence type="predicted"/>
<evidence type="ECO:0000313" key="1">
    <source>
        <dbReference type="EMBL" id="ATB39115.1"/>
    </source>
</evidence>
<evidence type="ECO:0000313" key="2">
    <source>
        <dbReference type="Proteomes" id="UP000217257"/>
    </source>
</evidence>
<protein>
    <recommendedName>
        <fullName evidence="3">4-vinyl reductase 4VR domain-containing protein</fullName>
    </recommendedName>
</protein>
<accession>A0A250J5A8</accession>
<sequence>MIQTMIRNATDERIQCLGQNLRIVSSGLGSFWRLASRFMLEESMGTTGPDGLVQFDSEAWYPLTGHLRVLERIRKDFGDVALRQVGASTPRFARAMPAGIDVRAAFQKLDVMYHLNHAVNGQPMFSEHTGQFQDGIGHYLVRSVPHHKQLLCESTGPYPCAFDEGLLLAIARSHEPSAMLTHLEPATCRNRGADRCTYSVAWT</sequence>
<reference evidence="1 2" key="1">
    <citation type="submission" date="2017-06" db="EMBL/GenBank/DDBJ databases">
        <title>Sequencing and comparative analysis of myxobacterial genomes.</title>
        <authorList>
            <person name="Rupp O."/>
            <person name="Goesmann A."/>
            <person name="Sogaard-Andersen L."/>
        </authorList>
    </citation>
    <scope>NUCLEOTIDE SEQUENCE [LARGE SCALE GENOMIC DNA]</scope>
    <source>
        <strain evidence="1 2">DSM 52655</strain>
    </source>
</reference>
<gene>
    <name evidence="1" type="ORF">CYFUS_004554</name>
</gene>